<sequence length="261" mass="28481">MTVSPLPNPALNLIGFSMIVKASYGGGAINTLGDRRVQVPFDPSHMSSEENASRLIRFLLATHLGLDSALCSQLAMSMVPFALSSTRSRPYGLLLANEIETTYTFLSQLPPPPQALFPDDSLLLNAANVSDFPADDPVPSSPVRGRSEVATMPPAPRGRRSPLQPPTRRAPPQPLVRRALFFYDAPAPCEGMSQSEISRLKKEWFSGEKGEACSICLHEFISGAMMTLLSPCSHKFHGDCIAKWVRQKRTCPICRTTALIT</sequence>
<protein>
    <recommendedName>
        <fullName evidence="6">RING-type domain-containing protein</fullName>
    </recommendedName>
</protein>
<dbReference type="PANTHER" id="PTHR45931:SF16">
    <property type="entry name" value="RING_U-BOX SUPERFAMILY PROTEIN"/>
    <property type="match status" value="1"/>
</dbReference>
<feature type="region of interest" description="Disordered" evidence="5">
    <location>
        <begin position="133"/>
        <end position="172"/>
    </location>
</feature>
<evidence type="ECO:0000313" key="8">
    <source>
        <dbReference type="Proteomes" id="UP001152523"/>
    </source>
</evidence>
<gene>
    <name evidence="7" type="ORF">CEPIT_LOCUS26674</name>
</gene>
<evidence type="ECO:0000259" key="6">
    <source>
        <dbReference type="PROSITE" id="PS50089"/>
    </source>
</evidence>
<name>A0AAV0EQD2_9ASTE</name>
<keyword evidence="3" id="KW-0862">Zinc</keyword>
<dbReference type="Proteomes" id="UP001152523">
    <property type="component" value="Unassembled WGS sequence"/>
</dbReference>
<dbReference type="InterPro" id="IPR051834">
    <property type="entry name" value="RING_finger_E3_ligase"/>
</dbReference>
<dbReference type="Pfam" id="PF13639">
    <property type="entry name" value="zf-RING_2"/>
    <property type="match status" value="1"/>
</dbReference>
<dbReference type="InterPro" id="IPR001841">
    <property type="entry name" value="Znf_RING"/>
</dbReference>
<dbReference type="GO" id="GO:0008270">
    <property type="term" value="F:zinc ion binding"/>
    <property type="evidence" value="ECO:0007669"/>
    <property type="project" value="UniProtKB-KW"/>
</dbReference>
<dbReference type="GO" id="GO:0005634">
    <property type="term" value="C:nucleus"/>
    <property type="evidence" value="ECO:0007669"/>
    <property type="project" value="TreeGrafter"/>
</dbReference>
<evidence type="ECO:0000256" key="5">
    <source>
        <dbReference type="SAM" id="MobiDB-lite"/>
    </source>
</evidence>
<dbReference type="GO" id="GO:0006511">
    <property type="term" value="P:ubiquitin-dependent protein catabolic process"/>
    <property type="evidence" value="ECO:0007669"/>
    <property type="project" value="TreeGrafter"/>
</dbReference>
<evidence type="ECO:0000256" key="3">
    <source>
        <dbReference type="ARBA" id="ARBA00022833"/>
    </source>
</evidence>
<evidence type="ECO:0000256" key="1">
    <source>
        <dbReference type="ARBA" id="ARBA00022723"/>
    </source>
</evidence>
<dbReference type="AlphaFoldDB" id="A0AAV0EQD2"/>
<evidence type="ECO:0000313" key="7">
    <source>
        <dbReference type="EMBL" id="CAH9125330.1"/>
    </source>
</evidence>
<reference evidence="7" key="1">
    <citation type="submission" date="2022-07" db="EMBL/GenBank/DDBJ databases">
        <authorList>
            <person name="Macas J."/>
            <person name="Novak P."/>
            <person name="Neumann P."/>
        </authorList>
    </citation>
    <scope>NUCLEOTIDE SEQUENCE</scope>
</reference>
<keyword evidence="8" id="KW-1185">Reference proteome</keyword>
<dbReference type="EMBL" id="CAMAPF010000936">
    <property type="protein sequence ID" value="CAH9125330.1"/>
    <property type="molecule type" value="Genomic_DNA"/>
</dbReference>
<dbReference type="GO" id="GO:0061630">
    <property type="term" value="F:ubiquitin protein ligase activity"/>
    <property type="evidence" value="ECO:0007669"/>
    <property type="project" value="TreeGrafter"/>
</dbReference>
<comment type="caution">
    <text evidence="7">The sequence shown here is derived from an EMBL/GenBank/DDBJ whole genome shotgun (WGS) entry which is preliminary data.</text>
</comment>
<dbReference type="SUPFAM" id="SSF57850">
    <property type="entry name" value="RING/U-box"/>
    <property type="match status" value="1"/>
</dbReference>
<evidence type="ECO:0000256" key="4">
    <source>
        <dbReference type="PROSITE-ProRule" id="PRU00175"/>
    </source>
</evidence>
<dbReference type="Gene3D" id="3.30.40.10">
    <property type="entry name" value="Zinc/RING finger domain, C3HC4 (zinc finger)"/>
    <property type="match status" value="1"/>
</dbReference>
<proteinExistence type="predicted"/>
<dbReference type="InterPro" id="IPR013083">
    <property type="entry name" value="Znf_RING/FYVE/PHD"/>
</dbReference>
<dbReference type="PROSITE" id="PS50089">
    <property type="entry name" value="ZF_RING_2"/>
    <property type="match status" value="1"/>
</dbReference>
<dbReference type="SMART" id="SM00184">
    <property type="entry name" value="RING"/>
    <property type="match status" value="1"/>
</dbReference>
<organism evidence="7 8">
    <name type="scientific">Cuscuta epithymum</name>
    <dbReference type="NCBI Taxonomy" id="186058"/>
    <lineage>
        <taxon>Eukaryota</taxon>
        <taxon>Viridiplantae</taxon>
        <taxon>Streptophyta</taxon>
        <taxon>Embryophyta</taxon>
        <taxon>Tracheophyta</taxon>
        <taxon>Spermatophyta</taxon>
        <taxon>Magnoliopsida</taxon>
        <taxon>eudicotyledons</taxon>
        <taxon>Gunneridae</taxon>
        <taxon>Pentapetalae</taxon>
        <taxon>asterids</taxon>
        <taxon>lamiids</taxon>
        <taxon>Solanales</taxon>
        <taxon>Convolvulaceae</taxon>
        <taxon>Cuscuteae</taxon>
        <taxon>Cuscuta</taxon>
        <taxon>Cuscuta subgen. Cuscuta</taxon>
    </lineage>
</organism>
<evidence type="ECO:0000256" key="2">
    <source>
        <dbReference type="ARBA" id="ARBA00022771"/>
    </source>
</evidence>
<feature type="domain" description="RING-type" evidence="6">
    <location>
        <begin position="213"/>
        <end position="255"/>
    </location>
</feature>
<keyword evidence="1" id="KW-0479">Metal-binding</keyword>
<feature type="compositionally biased region" description="Pro residues" evidence="5">
    <location>
        <begin position="163"/>
        <end position="172"/>
    </location>
</feature>
<dbReference type="PANTHER" id="PTHR45931">
    <property type="entry name" value="SI:CH211-59O9.10"/>
    <property type="match status" value="1"/>
</dbReference>
<keyword evidence="2 4" id="KW-0863">Zinc-finger</keyword>
<accession>A0AAV0EQD2</accession>